<dbReference type="AlphaFoldDB" id="A0A974I2E5"/>
<organism evidence="2 3">
    <name type="scientific">Xenopus laevis</name>
    <name type="common">African clawed frog</name>
    <dbReference type="NCBI Taxonomy" id="8355"/>
    <lineage>
        <taxon>Eukaryota</taxon>
        <taxon>Metazoa</taxon>
        <taxon>Chordata</taxon>
        <taxon>Craniata</taxon>
        <taxon>Vertebrata</taxon>
        <taxon>Euteleostomi</taxon>
        <taxon>Amphibia</taxon>
        <taxon>Batrachia</taxon>
        <taxon>Anura</taxon>
        <taxon>Pipoidea</taxon>
        <taxon>Pipidae</taxon>
        <taxon>Xenopodinae</taxon>
        <taxon>Xenopus</taxon>
        <taxon>Xenopus</taxon>
    </lineage>
</organism>
<reference evidence="3" key="1">
    <citation type="journal article" date="2016" name="Nature">
        <title>Genome evolution in the allotetraploid frog Xenopus laevis.</title>
        <authorList>
            <person name="Session A.M."/>
            <person name="Uno Y."/>
            <person name="Kwon T."/>
            <person name="Chapman J.A."/>
            <person name="Toyoda A."/>
            <person name="Takahashi S."/>
            <person name="Fukui A."/>
            <person name="Hikosaka A."/>
            <person name="Suzuki A."/>
            <person name="Kondo M."/>
            <person name="van Heeringen S.J."/>
            <person name="Quigley I."/>
            <person name="Heinz S."/>
            <person name="Ogino H."/>
            <person name="Ochi H."/>
            <person name="Hellsten U."/>
            <person name="Lyons J.B."/>
            <person name="Simakov O."/>
            <person name="Putnam N."/>
            <person name="Stites J."/>
            <person name="Kuroki Y."/>
            <person name="Tanaka T."/>
            <person name="Michiue T."/>
            <person name="Watanabe M."/>
            <person name="Bogdanovic O."/>
            <person name="Lister R."/>
            <person name="Georgiou G."/>
            <person name="Paranjpe S.S."/>
            <person name="van Kruijsbergen I."/>
            <person name="Shu S."/>
            <person name="Carlson J."/>
            <person name="Kinoshita T."/>
            <person name="Ohta Y."/>
            <person name="Mawaribuchi S."/>
            <person name="Jenkins J."/>
            <person name="Grimwood J."/>
            <person name="Schmutz J."/>
            <person name="Mitros T."/>
            <person name="Mozaffari S.V."/>
            <person name="Suzuki Y."/>
            <person name="Haramoto Y."/>
            <person name="Yamamoto T.S."/>
            <person name="Takagi C."/>
            <person name="Heald R."/>
            <person name="Miller K."/>
            <person name="Haudenschild C."/>
            <person name="Kitzman J."/>
            <person name="Nakayama T."/>
            <person name="Izutsu Y."/>
            <person name="Robert J."/>
            <person name="Fortriede J."/>
            <person name="Burns K."/>
            <person name="Lotay V."/>
            <person name="Karimi K."/>
            <person name="Yasuoka Y."/>
            <person name="Dichmann D.S."/>
            <person name="Flajnik M.F."/>
            <person name="Houston D.W."/>
            <person name="Shendure J."/>
            <person name="DuPasquier L."/>
            <person name="Vize P.D."/>
            <person name="Zorn A.M."/>
            <person name="Ito M."/>
            <person name="Marcotte E.M."/>
            <person name="Wallingford J.B."/>
            <person name="Ito Y."/>
            <person name="Asashima M."/>
            <person name="Ueno N."/>
            <person name="Matsuda Y."/>
            <person name="Veenstra G.J."/>
            <person name="Fujiyama A."/>
            <person name="Harland R.M."/>
            <person name="Taira M."/>
            <person name="Rokhsar D.S."/>
        </authorList>
    </citation>
    <scope>NUCLEOTIDE SEQUENCE [LARGE SCALE GENOMIC DNA]</scope>
    <source>
        <strain evidence="3">J</strain>
    </source>
</reference>
<gene>
    <name evidence="2" type="ORF">XELAEV_18011132mg</name>
</gene>
<name>A0A974I2E5_XENLA</name>
<feature type="compositionally biased region" description="Basic and acidic residues" evidence="1">
    <location>
        <begin position="44"/>
        <end position="60"/>
    </location>
</feature>
<feature type="region of interest" description="Disordered" evidence="1">
    <location>
        <begin position="1"/>
        <end position="151"/>
    </location>
</feature>
<dbReference type="Proteomes" id="UP000694892">
    <property type="component" value="Chromosome 1S"/>
</dbReference>
<accession>A0A974I2E5</accession>
<evidence type="ECO:0000313" key="2">
    <source>
        <dbReference type="EMBL" id="OCT98900.1"/>
    </source>
</evidence>
<feature type="compositionally biased region" description="Polar residues" evidence="1">
    <location>
        <begin position="141"/>
        <end position="151"/>
    </location>
</feature>
<proteinExistence type="predicted"/>
<dbReference type="EMBL" id="CM004467">
    <property type="protein sequence ID" value="OCT98900.1"/>
    <property type="molecule type" value="Genomic_DNA"/>
</dbReference>
<protein>
    <submittedName>
        <fullName evidence="2">Uncharacterized protein</fullName>
    </submittedName>
</protein>
<evidence type="ECO:0000256" key="1">
    <source>
        <dbReference type="SAM" id="MobiDB-lite"/>
    </source>
</evidence>
<evidence type="ECO:0000313" key="3">
    <source>
        <dbReference type="Proteomes" id="UP000694892"/>
    </source>
</evidence>
<feature type="compositionally biased region" description="Acidic residues" evidence="1">
    <location>
        <begin position="13"/>
        <end position="43"/>
    </location>
</feature>
<sequence>MESQQEVPNAQEEMQEGQEEVQEGQEDVQEGQEEVQEGQEEVGGDDRKVGRGNKMVEERRKQRQRGGGSEEKRKGVSQLGDTLDSPVKQQVSGGWKRLEEDSGKKRKGKLEVSSEGQSVFLEEDDGSTGMSGDQEERSEEQGTSAAKSLKP</sequence>